<dbReference type="GO" id="GO:0072659">
    <property type="term" value="P:protein localization to plasma membrane"/>
    <property type="evidence" value="ECO:0007669"/>
    <property type="project" value="UniProtKB-ARBA"/>
</dbReference>
<keyword evidence="10 14" id="KW-0472">Membrane</keyword>
<comment type="caution">
    <text evidence="14">Lacks conserved residue(s) required for the propagation of feature annotation.</text>
</comment>
<feature type="transmembrane region" description="Helical" evidence="14">
    <location>
        <begin position="104"/>
        <end position="126"/>
    </location>
</feature>
<evidence type="ECO:0000256" key="9">
    <source>
        <dbReference type="ARBA" id="ARBA00022989"/>
    </source>
</evidence>
<feature type="transmembrane region" description="Helical" evidence="14">
    <location>
        <begin position="72"/>
        <end position="92"/>
    </location>
</feature>
<gene>
    <name evidence="16" type="ORF">EWB00_003303</name>
</gene>
<keyword evidence="9 14" id="KW-1133">Transmembrane helix</keyword>
<evidence type="ECO:0000256" key="8">
    <source>
        <dbReference type="ARBA" id="ARBA00022949"/>
    </source>
</evidence>
<dbReference type="PIRSF" id="PIRSF002419">
    <property type="entry name" value="Tetraspanin"/>
    <property type="match status" value="1"/>
</dbReference>
<dbReference type="PANTHER" id="PTHR19282:SF431">
    <property type="entry name" value="TETRASPANIN 26A, ISOFORM B-RELATED"/>
    <property type="match status" value="1"/>
</dbReference>
<dbReference type="PRINTS" id="PR00259">
    <property type="entry name" value="TMFOUR"/>
</dbReference>
<evidence type="ECO:0000256" key="10">
    <source>
        <dbReference type="ARBA" id="ARBA00023136"/>
    </source>
</evidence>
<evidence type="ECO:0000256" key="7">
    <source>
        <dbReference type="ARBA" id="ARBA00022692"/>
    </source>
</evidence>
<evidence type="ECO:0000313" key="17">
    <source>
        <dbReference type="Proteomes" id="UP000311919"/>
    </source>
</evidence>
<comment type="similarity">
    <text evidence="4 14">Belongs to the tetraspanin (TM4SF) family.</text>
</comment>
<evidence type="ECO:0000256" key="14">
    <source>
        <dbReference type="RuleBase" id="RU361218"/>
    </source>
</evidence>
<keyword evidence="17" id="KW-1185">Reference proteome</keyword>
<keyword evidence="8" id="KW-0965">Cell junction</keyword>
<dbReference type="OrthoDB" id="2014092at2759"/>
<dbReference type="STRING" id="6182.Q5DB78"/>
<dbReference type="PANTHER" id="PTHR19282">
    <property type="entry name" value="TETRASPANIN"/>
    <property type="match status" value="1"/>
</dbReference>
<evidence type="ECO:0000256" key="1">
    <source>
        <dbReference type="ARBA" id="ARBA00004496"/>
    </source>
</evidence>
<comment type="subcellular location">
    <subcellularLocation>
        <location evidence="2">Cell junction</location>
        <location evidence="2">Adherens junction</location>
    </subcellularLocation>
    <subcellularLocation>
        <location evidence="3">Cell membrane</location>
        <topology evidence="3">Multi-pass membrane protein</topology>
    </subcellularLocation>
    <subcellularLocation>
        <location evidence="1">Cytoplasm</location>
    </subcellularLocation>
    <subcellularLocation>
        <location evidence="14">Membrane</location>
        <topology evidence="14">Multi-pass membrane protein</topology>
    </subcellularLocation>
</comment>
<proteinExistence type="evidence at transcript level"/>
<dbReference type="InterPro" id="IPR000301">
    <property type="entry name" value="Tetraspanin_animals"/>
</dbReference>
<evidence type="ECO:0000313" key="15">
    <source>
        <dbReference type="EMBL" id="AAW26928.1"/>
    </source>
</evidence>
<accession>Q5DB78</accession>
<dbReference type="EMBL" id="SKCS01000205">
    <property type="protein sequence ID" value="TNN12939.1"/>
    <property type="molecule type" value="Genomic_DNA"/>
</dbReference>
<dbReference type="InterPro" id="IPR008952">
    <property type="entry name" value="Tetraspanin_EC2_sf"/>
</dbReference>
<dbReference type="SMR" id="Q5DB78"/>
<keyword evidence="5" id="KW-1003">Cell membrane</keyword>
<dbReference type="GO" id="GO:0005886">
    <property type="term" value="C:plasma membrane"/>
    <property type="evidence" value="ECO:0007669"/>
    <property type="project" value="UniProtKB-SubCell"/>
</dbReference>
<evidence type="ECO:0000256" key="12">
    <source>
        <dbReference type="ARBA" id="ARBA00023180"/>
    </source>
</evidence>
<reference evidence="15" key="1">
    <citation type="submission" date="2004-11" db="EMBL/GenBank/DDBJ databases">
        <title>The full-length cDNA sequences of Schistosoma japonicum genes.</title>
        <authorList>
            <person name="Han Z."/>
        </authorList>
    </citation>
    <scope>NUCLEOTIDE SEQUENCE</scope>
</reference>
<feature type="transmembrane region" description="Helical" evidence="14">
    <location>
        <begin position="27"/>
        <end position="52"/>
    </location>
</feature>
<organism evidence="15">
    <name type="scientific">Schistosoma japonicum</name>
    <name type="common">Blood fluke</name>
    <dbReference type="NCBI Taxonomy" id="6182"/>
    <lineage>
        <taxon>Eukaryota</taxon>
        <taxon>Metazoa</taxon>
        <taxon>Spiralia</taxon>
        <taxon>Lophotrochozoa</taxon>
        <taxon>Platyhelminthes</taxon>
        <taxon>Trematoda</taxon>
        <taxon>Digenea</taxon>
        <taxon>Strigeidida</taxon>
        <taxon>Schistosomatoidea</taxon>
        <taxon>Schistosomatidae</taxon>
        <taxon>Schistosoma</taxon>
    </lineage>
</organism>
<evidence type="ECO:0000256" key="13">
    <source>
        <dbReference type="PIRSR" id="PIRSR002419-1"/>
    </source>
</evidence>
<name>Q5DB78_SCHJA</name>
<dbReference type="SUPFAM" id="SSF48652">
    <property type="entry name" value="Tetraspanin"/>
    <property type="match status" value="1"/>
</dbReference>
<dbReference type="InterPro" id="IPR018499">
    <property type="entry name" value="Tetraspanin/Peripherin"/>
</dbReference>
<dbReference type="GO" id="GO:0005737">
    <property type="term" value="C:cytoplasm"/>
    <property type="evidence" value="ECO:0007669"/>
    <property type="project" value="UniProtKB-SubCell"/>
</dbReference>
<dbReference type="GO" id="GO:0065003">
    <property type="term" value="P:protein-containing complex assembly"/>
    <property type="evidence" value="ECO:0007669"/>
    <property type="project" value="UniProtKB-ARBA"/>
</dbReference>
<keyword evidence="12" id="KW-0325">Glycoprotein</keyword>
<protein>
    <recommendedName>
        <fullName evidence="14">Tetraspanin</fullName>
    </recommendedName>
</protein>
<dbReference type="GO" id="GO:0019899">
    <property type="term" value="F:enzyme binding"/>
    <property type="evidence" value="ECO:0007669"/>
    <property type="project" value="UniProtKB-ARBA"/>
</dbReference>
<evidence type="ECO:0000256" key="11">
    <source>
        <dbReference type="ARBA" id="ARBA00023157"/>
    </source>
</evidence>
<sequence>MSIHSMGRRYHRGFTGRISYINQWVKYSLCLANFIFLTIGTVFLVFGAIAFIESGGIPWKSNITALQWLFNLTVICTGVGIITLFVSLAGFIGSLRENNCLLKFYYSILTLLFLTEVICCVLFFVYRESAIRKLEELIKTTFVTQYRELGFEDTTNFMDFIQKELNCCGPKSYLDWTANRYFSCNKSNVSPEACGVPYSCCRQMNNININVINTSCGFGVQKSTTAVASRLVWTTGCVQALINVVESNIVHFACGVSGVAVLQLLAILLAKTLHTQISDQLRLLRQENIHF</sequence>
<reference evidence="15" key="2">
    <citation type="journal article" date="2006" name="PLoS Pathog.">
        <title>New perspectives on host-parasite interplay by comparative transcriptomic and proteomic analyses of Schistosoma japonicum.</title>
        <authorList>
            <person name="Liu F."/>
            <person name="Lu J."/>
            <person name="Hu W."/>
            <person name="Wang S.Y."/>
            <person name="Cui S.J."/>
            <person name="Chi M."/>
            <person name="Yan Q."/>
            <person name="Wang X.R."/>
            <person name="Song H.D."/>
            <person name="Xu X.N."/>
            <person name="Wang J.J."/>
            <person name="Zhang X.L."/>
            <person name="Zhang X."/>
            <person name="Wang Z.Q."/>
            <person name="Xue C.L."/>
            <person name="Brindley P.J."/>
            <person name="McManus D.P."/>
            <person name="Yang P.Y."/>
            <person name="Feng Z."/>
            <person name="Chen Z."/>
            <person name="Han Z.G."/>
        </authorList>
    </citation>
    <scope>NUCLEOTIDE SEQUENCE</scope>
</reference>
<feature type="disulfide bond" evidence="13">
    <location>
        <begin position="168"/>
        <end position="184"/>
    </location>
</feature>
<reference evidence="16 17" key="3">
    <citation type="submission" date="2019-03" db="EMBL/GenBank/DDBJ databases">
        <title>An improved genome assembly of the fluke Schistosoma japonicum.</title>
        <authorList>
            <person name="Hu W."/>
            <person name="Luo F."/>
            <person name="Yin M."/>
            <person name="Mo X."/>
            <person name="Sun C."/>
            <person name="Wu Q."/>
            <person name="Zhu B."/>
            <person name="Xiang M."/>
            <person name="Wang J."/>
            <person name="Wang Y."/>
            <person name="Zhang T."/>
            <person name="Xu B."/>
            <person name="Zheng H."/>
            <person name="Feng Z."/>
        </authorList>
    </citation>
    <scope>NUCLEOTIDE SEQUENCE [LARGE SCALE GENOMIC DNA]</scope>
    <source>
        <strain evidence="16">HuSjv2</strain>
        <tissue evidence="16">Worms</tissue>
    </source>
</reference>
<dbReference type="EMBL" id="AY815196">
    <property type="protein sequence ID" value="AAW26928.1"/>
    <property type="molecule type" value="mRNA"/>
</dbReference>
<evidence type="ECO:0000256" key="6">
    <source>
        <dbReference type="ARBA" id="ARBA00022490"/>
    </source>
</evidence>
<dbReference type="AlphaFoldDB" id="Q5DB78"/>
<dbReference type="Proteomes" id="UP000311919">
    <property type="component" value="Unassembled WGS sequence"/>
</dbReference>
<dbReference type="GO" id="GO:0005912">
    <property type="term" value="C:adherens junction"/>
    <property type="evidence" value="ECO:0007669"/>
    <property type="project" value="UniProtKB-SubCell"/>
</dbReference>
<dbReference type="CDD" id="cd03158">
    <property type="entry name" value="penumbra_like_LEL"/>
    <property type="match status" value="1"/>
</dbReference>
<keyword evidence="6" id="KW-0963">Cytoplasm</keyword>
<evidence type="ECO:0000256" key="4">
    <source>
        <dbReference type="ARBA" id="ARBA00006840"/>
    </source>
</evidence>
<dbReference type="GO" id="GO:0046930">
    <property type="term" value="C:pore complex"/>
    <property type="evidence" value="ECO:0007669"/>
    <property type="project" value="UniProtKB-ARBA"/>
</dbReference>
<evidence type="ECO:0000313" key="16">
    <source>
        <dbReference type="EMBL" id="TNN12939.1"/>
    </source>
</evidence>
<evidence type="ECO:0000256" key="3">
    <source>
        <dbReference type="ARBA" id="ARBA00004651"/>
    </source>
</evidence>
<dbReference type="GO" id="GO:0051604">
    <property type="term" value="P:protein maturation"/>
    <property type="evidence" value="ECO:0007669"/>
    <property type="project" value="UniProtKB-ARBA"/>
</dbReference>
<evidence type="ECO:0000256" key="2">
    <source>
        <dbReference type="ARBA" id="ARBA00004536"/>
    </source>
</evidence>
<dbReference type="FunFam" id="1.10.1450.10:FF:000007">
    <property type="entry name" value="Tetraspanin"/>
    <property type="match status" value="1"/>
</dbReference>
<dbReference type="Gene3D" id="1.10.1450.10">
    <property type="entry name" value="Tetraspanin"/>
    <property type="match status" value="1"/>
</dbReference>
<feature type="disulfide bond" evidence="13">
    <location>
        <begin position="167"/>
        <end position="200"/>
    </location>
</feature>
<dbReference type="Pfam" id="PF00335">
    <property type="entry name" value="Tetraspanin"/>
    <property type="match status" value="1"/>
</dbReference>
<keyword evidence="11 13" id="KW-1015">Disulfide bond</keyword>
<evidence type="ECO:0000256" key="5">
    <source>
        <dbReference type="ARBA" id="ARBA00022475"/>
    </source>
</evidence>
<keyword evidence="7 14" id="KW-0812">Transmembrane</keyword>